<name>A0A8H3E3J4_9AGAM</name>
<sequence length="166" mass="18637">MFTTYIRPAPAESVPFWFGTRLVSRDDLTAKSKELAKYIFGDGTSQFVSFNLIGGGAVSKADPESTGLNPQWRRDALLSWQFITGWAVNSTAEEVKQLQKNVTNIVQEFGKVTGLEDAAYFNEADPLEPQWKKSFFGSHYDRLLEIKQKVDPKGLFTCNRCVGSDQ</sequence>
<dbReference type="InterPro" id="IPR016169">
    <property type="entry name" value="FAD-bd_PCMH_sub2"/>
</dbReference>
<dbReference type="Gene3D" id="3.30.465.10">
    <property type="match status" value="1"/>
</dbReference>
<dbReference type="GO" id="GO:0050660">
    <property type="term" value="F:flavin adenine dinucleotide binding"/>
    <property type="evidence" value="ECO:0007669"/>
    <property type="project" value="InterPro"/>
</dbReference>
<evidence type="ECO:0000313" key="3">
    <source>
        <dbReference type="Proteomes" id="UP000663827"/>
    </source>
</evidence>
<dbReference type="Gene3D" id="3.40.462.20">
    <property type="match status" value="1"/>
</dbReference>
<dbReference type="Pfam" id="PF08031">
    <property type="entry name" value="BBE"/>
    <property type="match status" value="1"/>
</dbReference>
<protein>
    <recommendedName>
        <fullName evidence="1">Berberine/berberine-like domain-containing protein</fullName>
    </recommendedName>
</protein>
<dbReference type="InterPro" id="IPR012951">
    <property type="entry name" value="BBE"/>
</dbReference>
<comment type="caution">
    <text evidence="2">The sequence shown here is derived from an EMBL/GenBank/DDBJ whole genome shotgun (WGS) entry which is preliminary data.</text>
</comment>
<evidence type="ECO:0000313" key="2">
    <source>
        <dbReference type="EMBL" id="CAE7160076.1"/>
    </source>
</evidence>
<dbReference type="EMBL" id="CAJNJQ010002064">
    <property type="protein sequence ID" value="CAE7160076.1"/>
    <property type="molecule type" value="Genomic_DNA"/>
</dbReference>
<reference evidence="2" key="1">
    <citation type="submission" date="2021-01" db="EMBL/GenBank/DDBJ databases">
        <authorList>
            <person name="Kaushik A."/>
        </authorList>
    </citation>
    <scope>NUCLEOTIDE SEQUENCE</scope>
    <source>
        <strain evidence="2">AG5</strain>
    </source>
</reference>
<evidence type="ECO:0000259" key="1">
    <source>
        <dbReference type="Pfam" id="PF08031"/>
    </source>
</evidence>
<feature type="domain" description="Berberine/berberine-like" evidence="1">
    <location>
        <begin position="119"/>
        <end position="159"/>
    </location>
</feature>
<organism evidence="2 3">
    <name type="scientific">Rhizoctonia solani</name>
    <dbReference type="NCBI Taxonomy" id="456999"/>
    <lineage>
        <taxon>Eukaryota</taxon>
        <taxon>Fungi</taxon>
        <taxon>Dikarya</taxon>
        <taxon>Basidiomycota</taxon>
        <taxon>Agaricomycotina</taxon>
        <taxon>Agaricomycetes</taxon>
        <taxon>Cantharellales</taxon>
        <taxon>Ceratobasidiaceae</taxon>
        <taxon>Rhizoctonia</taxon>
    </lineage>
</organism>
<dbReference type="GO" id="GO:0016491">
    <property type="term" value="F:oxidoreductase activity"/>
    <property type="evidence" value="ECO:0007669"/>
    <property type="project" value="InterPro"/>
</dbReference>
<gene>
    <name evidence="2" type="ORF">RDB_LOCUS98127</name>
</gene>
<accession>A0A8H3E3J4</accession>
<proteinExistence type="predicted"/>
<dbReference type="Proteomes" id="UP000663827">
    <property type="component" value="Unassembled WGS sequence"/>
</dbReference>
<dbReference type="AlphaFoldDB" id="A0A8H3E3J4"/>